<dbReference type="Proteomes" id="UP000234331">
    <property type="component" value="Unassembled WGS sequence"/>
</dbReference>
<dbReference type="InterPro" id="IPR041657">
    <property type="entry name" value="HTH_17"/>
</dbReference>
<dbReference type="SUPFAM" id="SSF46955">
    <property type="entry name" value="Putative DNA-binding domain"/>
    <property type="match status" value="1"/>
</dbReference>
<dbReference type="InterPro" id="IPR009061">
    <property type="entry name" value="DNA-bd_dom_put_sf"/>
</dbReference>
<reference evidence="3 4" key="1">
    <citation type="submission" date="2017-06" db="EMBL/GenBank/DDBJ databases">
        <authorList>
            <person name="Kim H.J."/>
            <person name="Triplett B.A."/>
        </authorList>
    </citation>
    <scope>NUCLEOTIDE SEQUENCE [LARGE SCALE GENOMIC DNA]</scope>
    <source>
        <strain evidence="3">FRACA_ARgP5</strain>
    </source>
</reference>
<name>A0A2I2KN64_9ACTN</name>
<evidence type="ECO:0000313" key="3">
    <source>
        <dbReference type="EMBL" id="SNQ47089.1"/>
    </source>
</evidence>
<dbReference type="Gene3D" id="1.10.10.10">
    <property type="entry name" value="Winged helix-like DNA-binding domain superfamily/Winged helix DNA-binding domain"/>
    <property type="match status" value="1"/>
</dbReference>
<feature type="domain" description="Helix-turn-helix" evidence="2">
    <location>
        <begin position="43"/>
        <end position="91"/>
    </location>
</feature>
<proteinExistence type="predicted"/>
<protein>
    <submittedName>
        <fullName evidence="3">Excisionase (Modular protein)</fullName>
    </submittedName>
</protein>
<dbReference type="RefSeq" id="WP_115537928.1">
    <property type="nucleotide sequence ID" value="NZ_FZMO01000079.1"/>
</dbReference>
<accession>A0A2I2KN64</accession>
<keyword evidence="4" id="KW-1185">Reference proteome</keyword>
<feature type="region of interest" description="Disordered" evidence="1">
    <location>
        <begin position="1"/>
        <end position="23"/>
    </location>
</feature>
<dbReference type="AlphaFoldDB" id="A0A2I2KN64"/>
<evidence type="ECO:0000256" key="1">
    <source>
        <dbReference type="SAM" id="MobiDB-lite"/>
    </source>
</evidence>
<dbReference type="EMBL" id="FZMO01000079">
    <property type="protein sequence ID" value="SNQ47089.1"/>
    <property type="molecule type" value="Genomic_DNA"/>
</dbReference>
<evidence type="ECO:0000313" key="4">
    <source>
        <dbReference type="Proteomes" id="UP000234331"/>
    </source>
</evidence>
<gene>
    <name evidence="3" type="ORF">FRACA_170049</name>
</gene>
<evidence type="ECO:0000259" key="2">
    <source>
        <dbReference type="Pfam" id="PF12728"/>
    </source>
</evidence>
<sequence length="104" mass="11731">MTAIPAARKPSGAPDIKEDPRWSGVRSVRVEPVSVVDLDELWTTNDVAEHCNVSEGAVRYWRQTNTGPPYAKLGRLVRYRPSDVRAWLDQQFESDRQAVPLIGK</sequence>
<organism evidence="3 4">
    <name type="scientific">Frankia canadensis</name>
    <dbReference type="NCBI Taxonomy" id="1836972"/>
    <lineage>
        <taxon>Bacteria</taxon>
        <taxon>Bacillati</taxon>
        <taxon>Actinomycetota</taxon>
        <taxon>Actinomycetes</taxon>
        <taxon>Frankiales</taxon>
        <taxon>Frankiaceae</taxon>
        <taxon>Frankia</taxon>
    </lineage>
</organism>
<dbReference type="OrthoDB" id="194758at2"/>
<dbReference type="InterPro" id="IPR036388">
    <property type="entry name" value="WH-like_DNA-bd_sf"/>
</dbReference>
<dbReference type="Pfam" id="PF12728">
    <property type="entry name" value="HTH_17"/>
    <property type="match status" value="1"/>
</dbReference>